<dbReference type="EMBL" id="JACHVS010000002">
    <property type="protein sequence ID" value="MBB2997102.1"/>
    <property type="molecule type" value="Genomic_DNA"/>
</dbReference>
<dbReference type="AlphaFoldDB" id="A0A839QUX2"/>
<accession>A0A839QUX2</accession>
<dbReference type="SUPFAM" id="SSF48452">
    <property type="entry name" value="TPR-like"/>
    <property type="match status" value="2"/>
</dbReference>
<keyword evidence="2" id="KW-0238">DNA-binding</keyword>
<dbReference type="CDD" id="cd15831">
    <property type="entry name" value="BTAD"/>
    <property type="match status" value="1"/>
</dbReference>
<evidence type="ECO:0000259" key="1">
    <source>
        <dbReference type="SMART" id="SM01043"/>
    </source>
</evidence>
<dbReference type="InterPro" id="IPR036388">
    <property type="entry name" value="WH-like_DNA-bd_sf"/>
</dbReference>
<keyword evidence="3" id="KW-1185">Reference proteome</keyword>
<dbReference type="Gene3D" id="1.25.40.10">
    <property type="entry name" value="Tetratricopeptide repeat domain"/>
    <property type="match status" value="2"/>
</dbReference>
<dbReference type="Pfam" id="PF03704">
    <property type="entry name" value="BTAD"/>
    <property type="match status" value="1"/>
</dbReference>
<dbReference type="InterPro" id="IPR011990">
    <property type="entry name" value="TPR-like_helical_dom_sf"/>
</dbReference>
<name>A0A839QUX2_9MICC</name>
<dbReference type="PANTHER" id="PTHR47691">
    <property type="entry name" value="REGULATOR-RELATED"/>
    <property type="match status" value="1"/>
</dbReference>
<organism evidence="2 3">
    <name type="scientific">Paeniglutamicibacter cryotolerans</name>
    <dbReference type="NCBI Taxonomy" id="670079"/>
    <lineage>
        <taxon>Bacteria</taxon>
        <taxon>Bacillati</taxon>
        <taxon>Actinomycetota</taxon>
        <taxon>Actinomycetes</taxon>
        <taxon>Micrococcales</taxon>
        <taxon>Micrococcaceae</taxon>
        <taxon>Paeniglutamicibacter</taxon>
    </lineage>
</organism>
<gene>
    <name evidence="2" type="ORF">E9229_003349</name>
</gene>
<reference evidence="2 3" key="1">
    <citation type="submission" date="2020-08" db="EMBL/GenBank/DDBJ databases">
        <title>Sequencing the genomes of 1000 actinobacteria strains.</title>
        <authorList>
            <person name="Klenk H.-P."/>
        </authorList>
    </citation>
    <scope>NUCLEOTIDE SEQUENCE [LARGE SCALE GENOMIC DNA]</scope>
    <source>
        <strain evidence="2 3">DSM 22826</strain>
    </source>
</reference>
<protein>
    <submittedName>
        <fullName evidence="2">DNA-binding SARP family transcriptional activator/predicted ATPase</fullName>
    </submittedName>
</protein>
<dbReference type="SMART" id="SM01043">
    <property type="entry name" value="BTAD"/>
    <property type="match status" value="1"/>
</dbReference>
<dbReference type="Gene3D" id="3.40.50.300">
    <property type="entry name" value="P-loop containing nucleotide triphosphate hydrolases"/>
    <property type="match status" value="1"/>
</dbReference>
<dbReference type="PANTHER" id="PTHR47691:SF3">
    <property type="entry name" value="HTH-TYPE TRANSCRIPTIONAL REGULATOR RV0890C-RELATED"/>
    <property type="match status" value="1"/>
</dbReference>
<evidence type="ECO:0000313" key="3">
    <source>
        <dbReference type="Proteomes" id="UP000523000"/>
    </source>
</evidence>
<dbReference type="RefSeq" id="WP_183512656.1">
    <property type="nucleotide sequence ID" value="NZ_BAABGK010000101.1"/>
</dbReference>
<dbReference type="Proteomes" id="UP000523000">
    <property type="component" value="Unassembled WGS sequence"/>
</dbReference>
<dbReference type="InterPro" id="IPR005158">
    <property type="entry name" value="BTAD"/>
</dbReference>
<dbReference type="GO" id="GO:0003677">
    <property type="term" value="F:DNA binding"/>
    <property type="evidence" value="ECO:0007669"/>
    <property type="project" value="UniProtKB-KW"/>
</dbReference>
<dbReference type="Gene3D" id="1.10.10.10">
    <property type="entry name" value="Winged helix-like DNA-binding domain superfamily/Winged helix DNA-binding domain"/>
    <property type="match status" value="1"/>
</dbReference>
<dbReference type="SUPFAM" id="SSF52540">
    <property type="entry name" value="P-loop containing nucleoside triphosphate hydrolases"/>
    <property type="match status" value="1"/>
</dbReference>
<comment type="caution">
    <text evidence="2">The sequence shown here is derived from an EMBL/GenBank/DDBJ whole genome shotgun (WGS) entry which is preliminary data.</text>
</comment>
<evidence type="ECO:0000313" key="2">
    <source>
        <dbReference type="EMBL" id="MBB2997102.1"/>
    </source>
</evidence>
<feature type="domain" description="Bacterial transcriptional activator" evidence="1">
    <location>
        <begin position="57"/>
        <end position="202"/>
    </location>
</feature>
<sequence>MTPESLTDALWGAFPPTSAKNSLQLHVSGLRKLMVPNGVSVDWTTAGYRLATPALYVDAMEFRRSVAEAHAATMTGSLAHASGLFSQAMNLWRGMPCQGLEHLPFHLQFSMDLVAAKASALCEWARCLMNEGHFERSIEVAEEASRFSPYDEHAWGLLALGRYRAGRQSESLATIQRAKRLLASELGLDPGPELQELEGQILSHSVPPIQEQPIAVVLDPPLSAFPVPSVTLVGRDELLLRLEPMLQNPGVITLTGLGGVGKTAIAATAATGLQVNGRPVTYLDLSTAHGMSSALAQLESIVEAPKAVRLSEEILSAVPVCVLDNADGIDGALETRLKVLTQFRHLLLLVTRRRPLGWKDERVIRIDPLPYGPMPTGPSPAATLFMEGLAPGIDPEIHAVEAICMSLEGLPLALLFAARRTRFMSLDRLASSVGASGFASVFGSKARSNTEPFGSLDAIVGATVAALESGSLSVLERCADIMGWTTYGLLDSAFGPNSSVLIDGLEELCDSGLLEAGPYDTYRLRRVAREYVLAARQENRPDPFITEIILAHVAAIVPGLFGPKAAAALQRLSLDHEPIIGALAAAIRDGQHESAVALAFSLGRYWLLAGQLKEGRQWIERVGSLSLASDSDRIRLSILGATFGSYINEVGCEVQLNELLEQASTMGVVIDRIIVNGWCALAAMEAHQNLQANADLHANKAAILAEASEDPSLIALARDLAGHVAAYRGDHDRALALALEGIDAARQSGDAYDMLNLLTAAVDNLVRLDRIPEALALSREALEHASSFESGPLVSTVLLLRADALTADGQIHEARGYLTEVLRISIDSHPDPLGTADALYILAAGAAREMRDLIAARLFEAARSFLADCGLDLESRMAGHCSREYDALSQRLGNALISTLGIGGRSDPQKVVFSVVSGSIWSVESASYPAQKYAGHPPLRAPGS</sequence>
<proteinExistence type="predicted"/>
<dbReference type="InterPro" id="IPR027417">
    <property type="entry name" value="P-loop_NTPase"/>
</dbReference>